<protein>
    <submittedName>
        <fullName evidence="2">Uncharacterized protein</fullName>
    </submittedName>
</protein>
<reference evidence="2 3" key="1">
    <citation type="journal article" date="2021" name="J. Hered.">
        <title>A chromosome-level genome assembly of the parasitoid wasp, Cotesia glomerata (Hymenoptera: Braconidae).</title>
        <authorList>
            <person name="Pinto B.J."/>
            <person name="Weis J.J."/>
            <person name="Gamble T."/>
            <person name="Ode P.J."/>
            <person name="Paul R."/>
            <person name="Zaspel J.M."/>
        </authorList>
    </citation>
    <scope>NUCLEOTIDE SEQUENCE [LARGE SCALE GENOMIC DNA]</scope>
    <source>
        <strain evidence="2">CgM1</strain>
    </source>
</reference>
<keyword evidence="1" id="KW-0812">Transmembrane</keyword>
<name>A0AAV7IVZ6_COTGL</name>
<feature type="transmembrane region" description="Helical" evidence="1">
    <location>
        <begin position="26"/>
        <end position="54"/>
    </location>
</feature>
<dbReference type="Proteomes" id="UP000826195">
    <property type="component" value="Unassembled WGS sequence"/>
</dbReference>
<keyword evidence="3" id="KW-1185">Reference proteome</keyword>
<organism evidence="2 3">
    <name type="scientific">Cotesia glomerata</name>
    <name type="common">Lepidopteran parasitic wasp</name>
    <name type="synonym">Apanteles glomeratus</name>
    <dbReference type="NCBI Taxonomy" id="32391"/>
    <lineage>
        <taxon>Eukaryota</taxon>
        <taxon>Metazoa</taxon>
        <taxon>Ecdysozoa</taxon>
        <taxon>Arthropoda</taxon>
        <taxon>Hexapoda</taxon>
        <taxon>Insecta</taxon>
        <taxon>Pterygota</taxon>
        <taxon>Neoptera</taxon>
        <taxon>Endopterygota</taxon>
        <taxon>Hymenoptera</taxon>
        <taxon>Apocrita</taxon>
        <taxon>Ichneumonoidea</taxon>
        <taxon>Braconidae</taxon>
        <taxon>Microgastrinae</taxon>
        <taxon>Cotesia</taxon>
    </lineage>
</organism>
<keyword evidence="1" id="KW-1133">Transmembrane helix</keyword>
<dbReference type="AlphaFoldDB" id="A0AAV7IVZ6"/>
<sequence length="98" mass="10805">MPIEHGDDNQDCMAGGTKRNVDLADMAIEICTIVVIVIVMIGGLLLAVCIDILLFMSNTRRSFAEAKAGRLYTSILDISRHHGRSPHVSRVRDQLTNI</sequence>
<gene>
    <name evidence="2" type="ORF">KQX54_015255</name>
</gene>
<comment type="caution">
    <text evidence="2">The sequence shown here is derived from an EMBL/GenBank/DDBJ whole genome shotgun (WGS) entry which is preliminary data.</text>
</comment>
<evidence type="ECO:0000313" key="2">
    <source>
        <dbReference type="EMBL" id="KAH0558257.1"/>
    </source>
</evidence>
<keyword evidence="1" id="KW-0472">Membrane</keyword>
<accession>A0AAV7IVZ6</accession>
<dbReference type="EMBL" id="JAHXZJ010000747">
    <property type="protein sequence ID" value="KAH0558257.1"/>
    <property type="molecule type" value="Genomic_DNA"/>
</dbReference>
<evidence type="ECO:0000313" key="3">
    <source>
        <dbReference type="Proteomes" id="UP000826195"/>
    </source>
</evidence>
<evidence type="ECO:0000256" key="1">
    <source>
        <dbReference type="SAM" id="Phobius"/>
    </source>
</evidence>
<proteinExistence type="predicted"/>